<protein>
    <submittedName>
        <fullName evidence="1">Uncharacterized protein</fullName>
    </submittedName>
</protein>
<reference evidence="1 2" key="1">
    <citation type="journal article" date="2021" name="Elife">
        <title>Chloroplast acquisition without the gene transfer in kleptoplastic sea slugs, Plakobranchus ocellatus.</title>
        <authorList>
            <person name="Maeda T."/>
            <person name="Takahashi S."/>
            <person name="Yoshida T."/>
            <person name="Shimamura S."/>
            <person name="Takaki Y."/>
            <person name="Nagai Y."/>
            <person name="Toyoda A."/>
            <person name="Suzuki Y."/>
            <person name="Arimoto A."/>
            <person name="Ishii H."/>
            <person name="Satoh N."/>
            <person name="Nishiyama T."/>
            <person name="Hasebe M."/>
            <person name="Maruyama T."/>
            <person name="Minagawa J."/>
            <person name="Obokata J."/>
            <person name="Shigenobu S."/>
        </authorList>
    </citation>
    <scope>NUCLEOTIDE SEQUENCE [LARGE SCALE GENOMIC DNA]</scope>
</reference>
<sequence>MQRETNNYTAHFTNKYLSQTATSFTIKSQKDLDELRNTAQERSEWSERAPRTQEDVKAFTLDEQVASGSRSSHTLYPFIWDGTGNRFSFFLQ</sequence>
<name>A0AAV4FQH8_9GAST</name>
<organism evidence="1 2">
    <name type="scientific">Elysia marginata</name>
    <dbReference type="NCBI Taxonomy" id="1093978"/>
    <lineage>
        <taxon>Eukaryota</taxon>
        <taxon>Metazoa</taxon>
        <taxon>Spiralia</taxon>
        <taxon>Lophotrochozoa</taxon>
        <taxon>Mollusca</taxon>
        <taxon>Gastropoda</taxon>
        <taxon>Heterobranchia</taxon>
        <taxon>Euthyneura</taxon>
        <taxon>Panpulmonata</taxon>
        <taxon>Sacoglossa</taxon>
        <taxon>Placobranchoidea</taxon>
        <taxon>Plakobranchidae</taxon>
        <taxon>Elysia</taxon>
    </lineage>
</organism>
<dbReference type="Proteomes" id="UP000762676">
    <property type="component" value="Unassembled WGS sequence"/>
</dbReference>
<comment type="caution">
    <text evidence="1">The sequence shown here is derived from an EMBL/GenBank/DDBJ whole genome shotgun (WGS) entry which is preliminary data.</text>
</comment>
<evidence type="ECO:0000313" key="1">
    <source>
        <dbReference type="EMBL" id="GFR75349.1"/>
    </source>
</evidence>
<gene>
    <name evidence="1" type="ORF">ElyMa_000453000</name>
</gene>
<proteinExistence type="predicted"/>
<dbReference type="AlphaFoldDB" id="A0AAV4FQH8"/>
<keyword evidence="2" id="KW-1185">Reference proteome</keyword>
<evidence type="ECO:0000313" key="2">
    <source>
        <dbReference type="Proteomes" id="UP000762676"/>
    </source>
</evidence>
<accession>A0AAV4FQH8</accession>
<dbReference type="EMBL" id="BMAT01000900">
    <property type="protein sequence ID" value="GFR75349.1"/>
    <property type="molecule type" value="Genomic_DNA"/>
</dbReference>